<sequence length="376" mass="44664">MRLYDVKSIEEIDWKTKKDGEMIKYYFEPLMKNGSTFYMENVQTELFLLEIDDIVLPLTVNNKEFNNSYVTSPFTHYITYAKEELWELKNPLLEKAFSSIIDIIGKILKKSNLNKVVIVNNWLLSTNLMGSVLTKDQLFRITNYLVATFPQHTILFRSLTENLHRQFLDTMHNVGYQNVMSRAIYLFNYTPKLTKKHEKTLQQDKRLFEKYHYYVRKPTMDDIPKIKELYDQLYINKYSRHNPQFTKEFFEQAFQFGFLQFMLLCQGDKVKGVIGYWVREGVLTTPVLGYNTKTDKKEGLYRVLSYMITECVLQNKYIGHRSAGAGEFKRNRGSVQQIEYSYFYHKHLPVHKRLSWTLLKVIMSLFVESLAKKKGF</sequence>
<dbReference type="RefSeq" id="WP_264144004.1">
    <property type="nucleotide sequence ID" value="NZ_JAOYEY010000047.1"/>
</dbReference>
<dbReference type="SUPFAM" id="SSF55729">
    <property type="entry name" value="Acyl-CoA N-acyltransferases (Nat)"/>
    <property type="match status" value="1"/>
</dbReference>
<organism evidence="1 2">
    <name type="scientific">Metabacillus halosaccharovorans</name>
    <dbReference type="NCBI Taxonomy" id="930124"/>
    <lineage>
        <taxon>Bacteria</taxon>
        <taxon>Bacillati</taxon>
        <taxon>Bacillota</taxon>
        <taxon>Bacilli</taxon>
        <taxon>Bacillales</taxon>
        <taxon>Bacillaceae</taxon>
        <taxon>Metabacillus</taxon>
    </lineage>
</organism>
<proteinExistence type="predicted"/>
<protein>
    <recommendedName>
        <fullName evidence="3">GNAT family N-acetyltransferase</fullName>
    </recommendedName>
</protein>
<keyword evidence="2" id="KW-1185">Reference proteome</keyword>
<gene>
    <name evidence="1" type="ORF">OIH86_19320</name>
</gene>
<evidence type="ECO:0008006" key="3">
    <source>
        <dbReference type="Google" id="ProtNLM"/>
    </source>
</evidence>
<comment type="caution">
    <text evidence="1">The sequence shown here is derived from an EMBL/GenBank/DDBJ whole genome shotgun (WGS) entry which is preliminary data.</text>
</comment>
<dbReference type="Proteomes" id="UP001526147">
    <property type="component" value="Unassembled WGS sequence"/>
</dbReference>
<name>A0ABT3DLM3_9BACI</name>
<evidence type="ECO:0000313" key="1">
    <source>
        <dbReference type="EMBL" id="MCV9887799.1"/>
    </source>
</evidence>
<accession>A0ABT3DLM3</accession>
<reference evidence="1 2" key="1">
    <citation type="submission" date="2022-10" db="EMBL/GenBank/DDBJ databases">
        <title>Draft genome assembly of moderately radiation resistant bacterium Metabacillus halosaccharovorans.</title>
        <authorList>
            <person name="Pal S."/>
            <person name="Gopinathan A."/>
        </authorList>
    </citation>
    <scope>NUCLEOTIDE SEQUENCE [LARGE SCALE GENOMIC DNA]</scope>
    <source>
        <strain evidence="1 2">VITHBRA001</strain>
    </source>
</reference>
<dbReference type="EMBL" id="JAOYEY010000047">
    <property type="protein sequence ID" value="MCV9887799.1"/>
    <property type="molecule type" value="Genomic_DNA"/>
</dbReference>
<evidence type="ECO:0000313" key="2">
    <source>
        <dbReference type="Proteomes" id="UP001526147"/>
    </source>
</evidence>
<dbReference type="InterPro" id="IPR016181">
    <property type="entry name" value="Acyl_CoA_acyltransferase"/>
</dbReference>